<dbReference type="InterPro" id="IPR025714">
    <property type="entry name" value="Methyltranfer_dom"/>
</dbReference>
<comment type="caution">
    <text evidence="2">The sequence shown here is derived from an EMBL/GenBank/DDBJ whole genome shotgun (WGS) entry which is preliminary data.</text>
</comment>
<gene>
    <name evidence="2" type="ORF">H9637_07820</name>
</gene>
<feature type="domain" description="Methyltransferase" evidence="1">
    <location>
        <begin position="45"/>
        <end position="159"/>
    </location>
</feature>
<name>A0ABR8YRR2_9CLOT</name>
<dbReference type="Proteomes" id="UP000627166">
    <property type="component" value="Unassembled WGS sequence"/>
</dbReference>
<dbReference type="Gene3D" id="3.40.50.150">
    <property type="entry name" value="Vaccinia Virus protein VP39"/>
    <property type="match status" value="1"/>
</dbReference>
<organism evidence="2 3">
    <name type="scientific">Clostridium faecium</name>
    <dbReference type="NCBI Taxonomy" id="2762223"/>
    <lineage>
        <taxon>Bacteria</taxon>
        <taxon>Bacillati</taxon>
        <taxon>Bacillota</taxon>
        <taxon>Clostridia</taxon>
        <taxon>Eubacteriales</taxon>
        <taxon>Clostridiaceae</taxon>
        <taxon>Clostridium</taxon>
    </lineage>
</organism>
<sequence length="219" mass="25501">MDSYKRNTDYWDKIFSKKNSVDITSKTTGQKDVDYGLHWLCNGADSVLDFGCGNGSMLFKCKLRGSKKHTGIDISSEGIRLAKNAAENYPIDEFDFKVGEVNSLNDIPDSSFDGVILSNIVDNLIPEDSIKLLVQIKRILKQDGKIFIKLNPYITKKQIKDWNIKIIKDNFLDDGLFLWNLKTCEWEKLLCNYFSLIEYRDIYYHEYNQYNRLFLMKSN</sequence>
<proteinExistence type="predicted"/>
<dbReference type="CDD" id="cd02440">
    <property type="entry name" value="AdoMet_MTases"/>
    <property type="match status" value="1"/>
</dbReference>
<dbReference type="SUPFAM" id="SSF53335">
    <property type="entry name" value="S-adenosyl-L-methionine-dependent methyltransferases"/>
    <property type="match status" value="1"/>
</dbReference>
<dbReference type="InterPro" id="IPR029063">
    <property type="entry name" value="SAM-dependent_MTases_sf"/>
</dbReference>
<keyword evidence="2" id="KW-0489">Methyltransferase</keyword>
<dbReference type="GO" id="GO:0032259">
    <property type="term" value="P:methylation"/>
    <property type="evidence" value="ECO:0007669"/>
    <property type="project" value="UniProtKB-KW"/>
</dbReference>
<dbReference type="RefSeq" id="WP_191739923.1">
    <property type="nucleotide sequence ID" value="NZ_JACSQB010000053.1"/>
</dbReference>
<accession>A0ABR8YRR2</accession>
<dbReference type="GO" id="GO:0008168">
    <property type="term" value="F:methyltransferase activity"/>
    <property type="evidence" value="ECO:0007669"/>
    <property type="project" value="UniProtKB-KW"/>
</dbReference>
<reference evidence="2 3" key="1">
    <citation type="submission" date="2020-08" db="EMBL/GenBank/DDBJ databases">
        <title>A Genomic Blueprint of the Chicken Gut Microbiome.</title>
        <authorList>
            <person name="Gilroy R."/>
            <person name="Ravi A."/>
            <person name="Getino M."/>
            <person name="Pursley I."/>
            <person name="Horton D.L."/>
            <person name="Alikhan N.-F."/>
            <person name="Baker D."/>
            <person name="Gharbi K."/>
            <person name="Hall N."/>
            <person name="Watson M."/>
            <person name="Adriaenssens E.M."/>
            <person name="Foster-Nyarko E."/>
            <person name="Jarju S."/>
            <person name="Secka A."/>
            <person name="Antonio M."/>
            <person name="Oren A."/>
            <person name="Chaudhuri R."/>
            <person name="La Ragione R.M."/>
            <person name="Hildebrand F."/>
            <person name="Pallen M.J."/>
        </authorList>
    </citation>
    <scope>NUCLEOTIDE SEQUENCE [LARGE SCALE GENOMIC DNA]</scope>
    <source>
        <strain evidence="2 3">N37</strain>
    </source>
</reference>
<evidence type="ECO:0000313" key="3">
    <source>
        <dbReference type="Proteomes" id="UP000627166"/>
    </source>
</evidence>
<keyword evidence="2" id="KW-0808">Transferase</keyword>
<dbReference type="Pfam" id="PF13847">
    <property type="entry name" value="Methyltransf_31"/>
    <property type="match status" value="1"/>
</dbReference>
<protein>
    <submittedName>
        <fullName evidence="2">Class I SAM-dependent methyltransferase</fullName>
    </submittedName>
</protein>
<evidence type="ECO:0000313" key="2">
    <source>
        <dbReference type="EMBL" id="MBD8046948.1"/>
    </source>
</evidence>
<keyword evidence="3" id="KW-1185">Reference proteome</keyword>
<evidence type="ECO:0000259" key="1">
    <source>
        <dbReference type="Pfam" id="PF13847"/>
    </source>
</evidence>
<dbReference type="EMBL" id="JACSQB010000053">
    <property type="protein sequence ID" value="MBD8046948.1"/>
    <property type="molecule type" value="Genomic_DNA"/>
</dbReference>